<evidence type="ECO:0000313" key="2">
    <source>
        <dbReference type="Proteomes" id="UP000335636"/>
    </source>
</evidence>
<sequence>MPAGGPCSMVQVPIVTLTSSQPDSYANSQEFLPPSAPTLWSYLHTGPLGLRAEGQPSTLQLWEHTVVTIQCLPLLERNWSLKWQLKMLFIPGVCPTPSFSRDLGHLCQLPATRCPDQRSVCLVSPASISAWASRAHYDDALLCPPNHHLHHILGSHRPRRTLVRAEGTQPRSDHHHADGHRCVLLPLLAHRHPGSAEPPVWAPAEERDHLVCALPVGVMDHLPGPRCPSSLDDPDWMSLETIQPYPPRQLSWSLCTPSCQHLGPIPPRPPRSRMPHLPSLLGPGEAEQGHPALKLPLPWGFLPSQVDPS</sequence>
<accession>A0A5E4CR51</accession>
<protein>
    <submittedName>
        <fullName evidence="1">Uncharacterized protein</fullName>
    </submittedName>
</protein>
<gene>
    <name evidence="1" type="ORF">MONAX_5E035080</name>
</gene>
<evidence type="ECO:0000313" key="1">
    <source>
        <dbReference type="EMBL" id="VTJ83750.1"/>
    </source>
</evidence>
<keyword evidence="2" id="KW-1185">Reference proteome</keyword>
<dbReference type="EMBL" id="CABDUW010001755">
    <property type="protein sequence ID" value="VTJ83750.1"/>
    <property type="molecule type" value="Genomic_DNA"/>
</dbReference>
<dbReference type="AlphaFoldDB" id="A0A5E4CR51"/>
<organism evidence="1 2">
    <name type="scientific">Marmota monax</name>
    <name type="common">Woodchuck</name>
    <dbReference type="NCBI Taxonomy" id="9995"/>
    <lineage>
        <taxon>Eukaryota</taxon>
        <taxon>Metazoa</taxon>
        <taxon>Chordata</taxon>
        <taxon>Craniata</taxon>
        <taxon>Vertebrata</taxon>
        <taxon>Euteleostomi</taxon>
        <taxon>Mammalia</taxon>
        <taxon>Eutheria</taxon>
        <taxon>Euarchontoglires</taxon>
        <taxon>Glires</taxon>
        <taxon>Rodentia</taxon>
        <taxon>Sciuromorpha</taxon>
        <taxon>Sciuridae</taxon>
        <taxon>Xerinae</taxon>
        <taxon>Marmotini</taxon>
        <taxon>Marmota</taxon>
    </lineage>
</organism>
<reference evidence="1" key="1">
    <citation type="submission" date="2019-04" db="EMBL/GenBank/DDBJ databases">
        <authorList>
            <person name="Alioto T."/>
            <person name="Alioto T."/>
        </authorList>
    </citation>
    <scope>NUCLEOTIDE SEQUENCE [LARGE SCALE GENOMIC DNA]</scope>
</reference>
<dbReference type="Proteomes" id="UP000335636">
    <property type="component" value="Unassembled WGS sequence"/>
</dbReference>
<proteinExistence type="predicted"/>
<name>A0A5E4CR51_MARMO</name>
<comment type="caution">
    <text evidence="1">The sequence shown here is derived from an EMBL/GenBank/DDBJ whole genome shotgun (WGS) entry which is preliminary data.</text>
</comment>